<reference evidence="2" key="1">
    <citation type="journal article" date="2019" name="Int. J. Syst. Evol. Microbiol.">
        <title>The Global Catalogue of Microorganisms (GCM) 10K type strain sequencing project: providing services to taxonomists for standard genome sequencing and annotation.</title>
        <authorList>
            <consortium name="The Broad Institute Genomics Platform"/>
            <consortium name="The Broad Institute Genome Sequencing Center for Infectious Disease"/>
            <person name="Wu L."/>
            <person name="Ma J."/>
        </authorList>
    </citation>
    <scope>NUCLEOTIDE SEQUENCE [LARGE SCALE GENOMIC DNA]</scope>
    <source>
        <strain evidence="2">CGMCC 4.7035</strain>
    </source>
</reference>
<dbReference type="RefSeq" id="WP_310780162.1">
    <property type="nucleotide sequence ID" value="NZ_JBHRWR010000008.1"/>
</dbReference>
<comment type="caution">
    <text evidence="1">The sequence shown here is derived from an EMBL/GenBank/DDBJ whole genome shotgun (WGS) entry which is preliminary data.</text>
</comment>
<keyword evidence="2" id="KW-1185">Reference proteome</keyword>
<evidence type="ECO:0000313" key="2">
    <source>
        <dbReference type="Proteomes" id="UP001595701"/>
    </source>
</evidence>
<evidence type="ECO:0000313" key="1">
    <source>
        <dbReference type="EMBL" id="MFC3573330.1"/>
    </source>
</evidence>
<accession>A0ABV7SAZ0</accession>
<name>A0ABV7SAZ0_9ACTN</name>
<dbReference type="Proteomes" id="UP001595701">
    <property type="component" value="Unassembled WGS sequence"/>
</dbReference>
<gene>
    <name evidence="1" type="ORF">ACFOZ0_08605</name>
</gene>
<proteinExistence type="predicted"/>
<organism evidence="1 2">
    <name type="scientific">Streptomyces yaanensis</name>
    <dbReference type="NCBI Taxonomy" id="1142239"/>
    <lineage>
        <taxon>Bacteria</taxon>
        <taxon>Bacillati</taxon>
        <taxon>Actinomycetota</taxon>
        <taxon>Actinomycetes</taxon>
        <taxon>Kitasatosporales</taxon>
        <taxon>Streptomycetaceae</taxon>
        <taxon>Streptomyces</taxon>
    </lineage>
</organism>
<dbReference type="EMBL" id="JBHRWR010000008">
    <property type="protein sequence ID" value="MFC3573330.1"/>
    <property type="molecule type" value="Genomic_DNA"/>
</dbReference>
<protein>
    <submittedName>
        <fullName evidence="1">Uncharacterized protein</fullName>
    </submittedName>
</protein>
<sequence>MLPPVVNPWGTLHAYGELLTRRPHPLAVLDVPDEGCVHELAQRVGILRRLAPVTVLAPDDTCHAALLEAGATNVLARSMPIEELAARLTADQRWIARGPHVRRSRKRDPLPAHLLPAQASQRVLLNLVLADPGPWCCHDLTRLLGSAEQPLNRAALRARMPRLEPHLGRLGLALRRAGGWGRFSYTVVPTAGPGPASPRTA</sequence>